<dbReference type="CDD" id="cd11286">
    <property type="entry name" value="ADF_cofilin_like"/>
    <property type="match status" value="1"/>
</dbReference>
<keyword evidence="2" id="KW-0009">Actin-binding</keyword>
<accession>A0A8S1J6V1</accession>
<dbReference type="GO" id="GO:0030042">
    <property type="term" value="P:actin filament depolymerization"/>
    <property type="evidence" value="ECO:0007669"/>
    <property type="project" value="InterPro"/>
</dbReference>
<dbReference type="InterPro" id="IPR029006">
    <property type="entry name" value="ADF-H/Gelsolin-like_dom_sf"/>
</dbReference>
<feature type="domain" description="ADF-H" evidence="3">
    <location>
        <begin position="16"/>
        <end position="148"/>
    </location>
</feature>
<dbReference type="AlphaFoldDB" id="A0A8S1J6V1"/>
<gene>
    <name evidence="4" type="ORF">OSTQU699_LOCUS6975</name>
</gene>
<evidence type="ECO:0000256" key="2">
    <source>
        <dbReference type="ARBA" id="ARBA00023203"/>
    </source>
</evidence>
<dbReference type="Gene3D" id="3.40.20.10">
    <property type="entry name" value="Severin"/>
    <property type="match status" value="1"/>
</dbReference>
<dbReference type="PROSITE" id="PS51263">
    <property type="entry name" value="ADF_H"/>
    <property type="match status" value="1"/>
</dbReference>
<keyword evidence="5" id="KW-1185">Reference proteome</keyword>
<proteinExistence type="inferred from homology"/>
<evidence type="ECO:0000259" key="3">
    <source>
        <dbReference type="PROSITE" id="PS51263"/>
    </source>
</evidence>
<dbReference type="InterPro" id="IPR017904">
    <property type="entry name" value="ADF/Cofilin"/>
</dbReference>
<dbReference type="SUPFAM" id="SSF55753">
    <property type="entry name" value="Actin depolymerizing proteins"/>
    <property type="match status" value="1"/>
</dbReference>
<name>A0A8S1J6V1_9CHLO</name>
<evidence type="ECO:0000256" key="1">
    <source>
        <dbReference type="ARBA" id="ARBA00006844"/>
    </source>
</evidence>
<dbReference type="OrthoDB" id="10249245at2759"/>
<dbReference type="GO" id="GO:0003779">
    <property type="term" value="F:actin binding"/>
    <property type="evidence" value="ECO:0007669"/>
    <property type="project" value="UniProtKB-KW"/>
</dbReference>
<dbReference type="EMBL" id="CAJHUC010001586">
    <property type="protein sequence ID" value="CAD7701618.1"/>
    <property type="molecule type" value="Genomic_DNA"/>
</dbReference>
<evidence type="ECO:0000313" key="4">
    <source>
        <dbReference type="EMBL" id="CAD7701618.1"/>
    </source>
</evidence>
<comment type="caution">
    <text evidence="4">The sequence shown here is derived from an EMBL/GenBank/DDBJ whole genome shotgun (WGS) entry which is preliminary data.</text>
</comment>
<comment type="similarity">
    <text evidence="1">Belongs to the actin-binding proteins ADF family.</text>
</comment>
<dbReference type="GO" id="GO:0015629">
    <property type="term" value="C:actin cytoskeleton"/>
    <property type="evidence" value="ECO:0007669"/>
    <property type="project" value="InterPro"/>
</dbReference>
<dbReference type="InterPro" id="IPR002108">
    <property type="entry name" value="ADF-H"/>
</dbReference>
<sequence length="154" mass="17209">MACDASFGAVQVSMSGIAVEDSAVQEYKLMKGRKTYSWMTFKINAEGTTVVLGDTGGPESTFEEFTANLPEDECRYAVLDYHYEANENRSFDKLVFVNWAPNNSTVKQKMMMASTKDFFKGFLEGIQIEIQAADLDDITIEEINDAVKASLTRK</sequence>
<protein>
    <recommendedName>
        <fullName evidence="3">ADF-H domain-containing protein</fullName>
    </recommendedName>
</protein>
<dbReference type="SMART" id="SM00102">
    <property type="entry name" value="ADF"/>
    <property type="match status" value="1"/>
</dbReference>
<dbReference type="PANTHER" id="PTHR11913">
    <property type="entry name" value="COFILIN-RELATED"/>
    <property type="match status" value="1"/>
</dbReference>
<organism evidence="4 5">
    <name type="scientific">Ostreobium quekettii</name>
    <dbReference type="NCBI Taxonomy" id="121088"/>
    <lineage>
        <taxon>Eukaryota</taxon>
        <taxon>Viridiplantae</taxon>
        <taxon>Chlorophyta</taxon>
        <taxon>core chlorophytes</taxon>
        <taxon>Ulvophyceae</taxon>
        <taxon>TCBD clade</taxon>
        <taxon>Bryopsidales</taxon>
        <taxon>Ostreobineae</taxon>
        <taxon>Ostreobiaceae</taxon>
        <taxon>Ostreobium</taxon>
    </lineage>
</organism>
<evidence type="ECO:0000313" key="5">
    <source>
        <dbReference type="Proteomes" id="UP000708148"/>
    </source>
</evidence>
<reference evidence="4" key="1">
    <citation type="submission" date="2020-12" db="EMBL/GenBank/DDBJ databases">
        <authorList>
            <person name="Iha C."/>
        </authorList>
    </citation>
    <scope>NUCLEOTIDE SEQUENCE</scope>
</reference>
<dbReference type="Proteomes" id="UP000708148">
    <property type="component" value="Unassembled WGS sequence"/>
</dbReference>
<dbReference type="Pfam" id="PF00241">
    <property type="entry name" value="Cofilin_ADF"/>
    <property type="match status" value="1"/>
</dbReference>